<feature type="domain" description="N-acetyltransferase" evidence="1">
    <location>
        <begin position="51"/>
        <end position="165"/>
    </location>
</feature>
<reference evidence="2 3" key="1">
    <citation type="submission" date="2022-10" db="EMBL/GenBank/DDBJ databases">
        <title>Pararhodobacter sp. nov., isolated from marine algae.</title>
        <authorList>
            <person name="Choi B.J."/>
            <person name="Kim J.M."/>
            <person name="Lee J.K."/>
            <person name="Choi D.G."/>
            <person name="Jeon C.O."/>
        </authorList>
    </citation>
    <scope>NUCLEOTIDE SEQUENCE [LARGE SCALE GENOMIC DNA]</scope>
    <source>
        <strain evidence="2 3">ZQ420</strain>
    </source>
</reference>
<dbReference type="InterPro" id="IPR000182">
    <property type="entry name" value="GNAT_dom"/>
</dbReference>
<dbReference type="RefSeq" id="WP_264504455.1">
    <property type="nucleotide sequence ID" value="NZ_JAPDFL010000001.1"/>
</dbReference>
<evidence type="ECO:0000313" key="2">
    <source>
        <dbReference type="EMBL" id="MCW1931330.1"/>
    </source>
</evidence>
<organism evidence="2 3">
    <name type="scientific">Pararhodobacter zhoushanensis</name>
    <dbReference type="NCBI Taxonomy" id="2479545"/>
    <lineage>
        <taxon>Bacteria</taxon>
        <taxon>Pseudomonadati</taxon>
        <taxon>Pseudomonadota</taxon>
        <taxon>Alphaproteobacteria</taxon>
        <taxon>Rhodobacterales</taxon>
        <taxon>Paracoccaceae</taxon>
        <taxon>Pararhodobacter</taxon>
    </lineage>
</organism>
<comment type="caution">
    <text evidence="2">The sequence shown here is derived from an EMBL/GenBank/DDBJ whole genome shotgun (WGS) entry which is preliminary data.</text>
</comment>
<evidence type="ECO:0000259" key="1">
    <source>
        <dbReference type="Pfam" id="PF00583"/>
    </source>
</evidence>
<proteinExistence type="predicted"/>
<sequence>MIDCKAGDSIDYRVTWLEMDKRPDYDWPHQPVAHDGALIRAIDPPWWWFLSLYDAVGRDYAWTDKHKMPRDALQAWIQDPAVAIYTLMGKGWPQGFFMLDSREAGVCELAYFGLVPEAVGTGQGTWLLKTAVLTGWSLPGTRKMTVNTCTLDHPRALAQYQRMGFSPVSTEVRSTVLESDHVFLQPLL</sequence>
<dbReference type="InterPro" id="IPR016181">
    <property type="entry name" value="Acyl_CoA_acyltransferase"/>
</dbReference>
<dbReference type="Gene3D" id="3.40.630.30">
    <property type="match status" value="1"/>
</dbReference>
<dbReference type="Proteomes" id="UP001208938">
    <property type="component" value="Unassembled WGS sequence"/>
</dbReference>
<protein>
    <submittedName>
        <fullName evidence="2">GNAT family N-acetyltransferase</fullName>
    </submittedName>
</protein>
<dbReference type="Pfam" id="PF00583">
    <property type="entry name" value="Acetyltransf_1"/>
    <property type="match status" value="1"/>
</dbReference>
<dbReference type="SUPFAM" id="SSF55729">
    <property type="entry name" value="Acyl-CoA N-acyltransferases (Nat)"/>
    <property type="match status" value="1"/>
</dbReference>
<evidence type="ECO:0000313" key="3">
    <source>
        <dbReference type="Proteomes" id="UP001208938"/>
    </source>
</evidence>
<name>A0ABT3GUW2_9RHOB</name>
<gene>
    <name evidence="2" type="ORF">OKW52_03365</name>
</gene>
<keyword evidence="3" id="KW-1185">Reference proteome</keyword>
<accession>A0ABT3GUW2</accession>
<dbReference type="EMBL" id="JAPDFL010000001">
    <property type="protein sequence ID" value="MCW1931330.1"/>
    <property type="molecule type" value="Genomic_DNA"/>
</dbReference>